<dbReference type="OrthoDB" id="9770030at2"/>
<evidence type="ECO:0000256" key="2">
    <source>
        <dbReference type="RuleBase" id="RU000507"/>
    </source>
</evidence>
<dbReference type="PROSITE" id="PS00683">
    <property type="entry name" value="RHODANESE_2"/>
    <property type="match status" value="1"/>
</dbReference>
<dbReference type="InterPro" id="IPR001307">
    <property type="entry name" value="Thiosulphate_STrfase_CS"/>
</dbReference>
<dbReference type="InterPro" id="IPR051126">
    <property type="entry name" value="Thiosulfate_sulfurtransferase"/>
</dbReference>
<dbReference type="RefSeq" id="WP_149112624.1">
    <property type="nucleotide sequence ID" value="NZ_CP042425.1"/>
</dbReference>
<feature type="signal peptide" evidence="3">
    <location>
        <begin position="1"/>
        <end position="26"/>
    </location>
</feature>
<dbReference type="InterPro" id="IPR036873">
    <property type="entry name" value="Rhodanese-like_dom_sf"/>
</dbReference>
<name>A0A5C1AF93_9BACT</name>
<dbReference type="Pfam" id="PF00581">
    <property type="entry name" value="Rhodanese"/>
    <property type="match status" value="2"/>
</dbReference>
<dbReference type="CDD" id="cd01449">
    <property type="entry name" value="TST_Repeat_2"/>
    <property type="match status" value="1"/>
</dbReference>
<keyword evidence="6" id="KW-1185">Reference proteome</keyword>
<evidence type="ECO:0000259" key="4">
    <source>
        <dbReference type="PROSITE" id="PS50206"/>
    </source>
</evidence>
<dbReference type="PANTHER" id="PTHR43855">
    <property type="entry name" value="THIOSULFATE SULFURTRANSFERASE"/>
    <property type="match status" value="1"/>
</dbReference>
<dbReference type="SMART" id="SM00450">
    <property type="entry name" value="RHOD"/>
    <property type="match status" value="2"/>
</dbReference>
<keyword evidence="3" id="KW-0732">Signal</keyword>
<dbReference type="PANTHER" id="PTHR43855:SF1">
    <property type="entry name" value="THIOSULFATE SULFURTRANSFERASE"/>
    <property type="match status" value="1"/>
</dbReference>
<protein>
    <recommendedName>
        <fullName evidence="2">Sulfurtransferase</fullName>
    </recommendedName>
</protein>
<dbReference type="Gene3D" id="3.40.250.10">
    <property type="entry name" value="Rhodanese-like domain"/>
    <property type="match status" value="2"/>
</dbReference>
<feature type="chain" id="PRO_5022954706" description="Sulfurtransferase" evidence="3">
    <location>
        <begin position="27"/>
        <end position="309"/>
    </location>
</feature>
<gene>
    <name evidence="5" type="ORF">PX52LOC_05103</name>
</gene>
<dbReference type="GO" id="GO:0004792">
    <property type="term" value="F:thiosulfate-cyanide sulfurtransferase activity"/>
    <property type="evidence" value="ECO:0007669"/>
    <property type="project" value="InterPro"/>
</dbReference>
<feature type="domain" description="Rhodanese" evidence="4">
    <location>
        <begin position="188"/>
        <end position="302"/>
    </location>
</feature>
<evidence type="ECO:0000256" key="3">
    <source>
        <dbReference type="SAM" id="SignalP"/>
    </source>
</evidence>
<proteinExistence type="predicted"/>
<dbReference type="PROSITE" id="PS50206">
    <property type="entry name" value="RHODANESE_3"/>
    <property type="match status" value="2"/>
</dbReference>
<sequence>MQSLRFTICSLFLMLAFAMFGSTARADIDIISPAEAQKLIESTDPAKRPIVLDTRGGYKDYFRGHLPTAHHLNFDTLRGTDKGVPVQYLPDDLTKALLVRAGIDKNRMHLIYATGEKLPNDEILSASMVAYVLEKFGVENIRIVDGGLPGWKAAKLPVTQEYFGNPTGTLPEKGKPEIALNVDDVLTRKPTAVLVDARPHNEYLGDDEIWLRKGHIPGAISFHWARLMATDNTHEFKPFEKTKNELAAAGLTTDKEILVYCGTSREGSLLRFYLKHVAKYPNVRLYEGSWKEYASLKQHPAETKENKAK</sequence>
<evidence type="ECO:0000313" key="5">
    <source>
        <dbReference type="EMBL" id="QEL18089.1"/>
    </source>
</evidence>
<keyword evidence="1" id="KW-0677">Repeat</keyword>
<organism evidence="5 6">
    <name type="scientific">Limnoglobus roseus</name>
    <dbReference type="NCBI Taxonomy" id="2598579"/>
    <lineage>
        <taxon>Bacteria</taxon>
        <taxon>Pseudomonadati</taxon>
        <taxon>Planctomycetota</taxon>
        <taxon>Planctomycetia</taxon>
        <taxon>Gemmatales</taxon>
        <taxon>Gemmataceae</taxon>
        <taxon>Limnoglobus</taxon>
    </lineage>
</organism>
<keyword evidence="2 5" id="KW-0808">Transferase</keyword>
<dbReference type="Proteomes" id="UP000324974">
    <property type="component" value="Chromosome"/>
</dbReference>
<dbReference type="SUPFAM" id="SSF52821">
    <property type="entry name" value="Rhodanese/Cell cycle control phosphatase"/>
    <property type="match status" value="2"/>
</dbReference>
<feature type="domain" description="Rhodanese" evidence="4">
    <location>
        <begin position="45"/>
        <end position="160"/>
    </location>
</feature>
<accession>A0A5C1AF93</accession>
<evidence type="ECO:0000313" key="6">
    <source>
        <dbReference type="Proteomes" id="UP000324974"/>
    </source>
</evidence>
<dbReference type="InterPro" id="IPR001763">
    <property type="entry name" value="Rhodanese-like_dom"/>
</dbReference>
<dbReference type="KEGG" id="lrs:PX52LOC_05103"/>
<reference evidence="6" key="1">
    <citation type="submission" date="2019-08" db="EMBL/GenBank/DDBJ databases">
        <title>Limnoglobus roseus gen. nov., sp. nov., a novel freshwater planctomycete with a giant genome from the family Gemmataceae.</title>
        <authorList>
            <person name="Kulichevskaya I.S."/>
            <person name="Naumoff D.G."/>
            <person name="Miroshnikov K."/>
            <person name="Ivanova A."/>
            <person name="Philippov D.A."/>
            <person name="Hakobyan A."/>
            <person name="Rijpstra I.C."/>
            <person name="Sinninghe Damste J.S."/>
            <person name="Liesack W."/>
            <person name="Dedysh S.N."/>
        </authorList>
    </citation>
    <scope>NUCLEOTIDE SEQUENCE [LARGE SCALE GENOMIC DNA]</scope>
    <source>
        <strain evidence="6">PX52</strain>
    </source>
</reference>
<dbReference type="EMBL" id="CP042425">
    <property type="protein sequence ID" value="QEL18089.1"/>
    <property type="molecule type" value="Genomic_DNA"/>
</dbReference>
<dbReference type="AlphaFoldDB" id="A0A5C1AF93"/>
<evidence type="ECO:0000256" key="1">
    <source>
        <dbReference type="ARBA" id="ARBA00022737"/>
    </source>
</evidence>